<dbReference type="Proteomes" id="UP000002011">
    <property type="component" value="Chromosome"/>
</dbReference>
<proteinExistence type="predicted"/>
<evidence type="ECO:0000313" key="1">
    <source>
        <dbReference type="EMBL" id="ACT91928.1"/>
    </source>
</evidence>
<dbReference type="HOGENOM" id="CLU_007876_0_0_10"/>
<protein>
    <submittedName>
        <fullName evidence="1">Uncharacterized protein</fullName>
    </submittedName>
</protein>
<dbReference type="AlphaFoldDB" id="C6W171"/>
<dbReference type="EMBL" id="CP001619">
    <property type="protein sequence ID" value="ACT91928.1"/>
    <property type="molecule type" value="Genomic_DNA"/>
</dbReference>
<organism evidence="1 2">
    <name type="scientific">Dyadobacter fermentans (strain ATCC 700827 / DSM 18053 / CIP 107007 / KCTC 52180 / NS114)</name>
    <dbReference type="NCBI Taxonomy" id="471854"/>
    <lineage>
        <taxon>Bacteria</taxon>
        <taxon>Pseudomonadati</taxon>
        <taxon>Bacteroidota</taxon>
        <taxon>Cytophagia</taxon>
        <taxon>Cytophagales</taxon>
        <taxon>Spirosomataceae</taxon>
        <taxon>Dyadobacter</taxon>
    </lineage>
</organism>
<dbReference type="STRING" id="471854.Dfer_0666"/>
<name>C6W171_DYAFD</name>
<gene>
    <name evidence="1" type="ordered locus">Dfer_0666</name>
</gene>
<reference evidence="1 2" key="1">
    <citation type="journal article" date="2009" name="Stand. Genomic Sci.">
        <title>Complete genome sequence of Dyadobacter fermentans type strain (NS114).</title>
        <authorList>
            <person name="Lang E."/>
            <person name="Lapidus A."/>
            <person name="Chertkov O."/>
            <person name="Brettin T."/>
            <person name="Detter J.C."/>
            <person name="Han C."/>
            <person name="Copeland A."/>
            <person name="Glavina Del Rio T."/>
            <person name="Nolan M."/>
            <person name="Chen F."/>
            <person name="Lucas S."/>
            <person name="Tice H."/>
            <person name="Cheng J.F."/>
            <person name="Land M."/>
            <person name="Hauser L."/>
            <person name="Chang Y.J."/>
            <person name="Jeffries C.D."/>
            <person name="Kopitz M."/>
            <person name="Bruce D."/>
            <person name="Goodwin L."/>
            <person name="Pitluck S."/>
            <person name="Ovchinnikova G."/>
            <person name="Pati A."/>
            <person name="Ivanova N."/>
            <person name="Mavrommatis K."/>
            <person name="Chen A."/>
            <person name="Palaniappan K."/>
            <person name="Chain P."/>
            <person name="Bristow J."/>
            <person name="Eisen J.A."/>
            <person name="Markowitz V."/>
            <person name="Hugenholtz P."/>
            <person name="Goker M."/>
            <person name="Rohde M."/>
            <person name="Kyrpides N.C."/>
            <person name="Klenk H.P."/>
        </authorList>
    </citation>
    <scope>NUCLEOTIDE SEQUENCE [LARGE SCALE GENOMIC DNA]</scope>
    <source>
        <strain evidence="2">ATCC 700827 / DSM 18053 / CIP 107007 / KCTC 52180 / NS114</strain>
    </source>
</reference>
<sequence>MEYIEALGSKLWTDYNIHDPGITILELMCYAITDLGYRTGFDIKDFVAGALANGGHEQGFFPANEILTVNPVTVNDYRKLLIDEPGIKNAWLLCKDCPCEMPLFADCLAGELVYTETTEKVVPKGTYEVLLEFEDSIQFGSLNDGKLFNQFSFVQSDELFTVKLELRFPDWQSIDNQPVIFKTFLDESEDIATVEVLKVIDINFLPVTNATLQKALRNPLFVDIKITFANTETLVLNQVPLTIHGKNSALKAVELNALLAEIEDKTIAGYRSKILIIKHLIQTQTSKLHKHRNLTEDFCRIGEVATEDFAFCADIDLRPDADIEQIEAKILFTIEQYLNPPIRFYSLKELLDAGVLTEEIFNGPAMRHGFIKDAELEASALKREIRTSDIINLLMDIEGITAVRNILITRYDARGMAVMPSQAWIYPVTAQHQPRLYIERSQFLYFKNELPFQPANDDEVWATLQQLRSAQEQVKLTTQDNDLPIPTGTARAFNDYFPVQYSFPLTYGIGFEGLPENATPLRKAQAKQLKAYLMFFEQLLVNYLAQLHHTEQLFSIRESAQVTTYFSEYLDNQYIANIEDLYFPDYKPANLQLLTESPSLALRRKNTFLDHLLARFGEQFNEYALLMYSIDNQKFGAEKLIRDKIHFLKDYPDISKNRAKAFNYRDDLKVCGLQNVAGLKKRIAHLTGLEALRNYIQIAITKKANGYAAAFTLNDGSVPLLFSEITETPKTRLEADALVRRVIDELIVSITDSARYTLSANAFTLRNQDNVVIAQSPENLADPAGTRDALITWAAGILQAERFFLVEHILLRPRLYGQTLLPVCLSPDCESCCDEDPYSFRMTFVMPGWLPMFQNLDLRRYAERMIRLETPAHILPKICWIGNEICRGDEDDAILCQITDALTANLQEPDTDGDLKKDICKCAEQILLQYNDAFAERYFQKNFEAITDAEQETLFTATIKKDEILCTGLLKDAFYEQVKALVINWFKGKESCFQFNSFEKYWCEWLVANKAWIDSGGITRLAELLELTFTEAFGIVTRNVPKELRHKIQLNACEYITGQMGRLGDLIRGWVKANPGVLISAGQIETSAGPLFADPETAIAFAPDLPAAVKTAFTQDFKVNAIAFSDQTETLPDRSIRLIKACYTPVAIRLITAHDNFLRVFASLKSIYPPATLRDCEDGNDDNPVRLDQTVLG</sequence>
<accession>C6W171</accession>
<dbReference type="eggNOG" id="COG3422">
    <property type="taxonomic scope" value="Bacteria"/>
</dbReference>
<dbReference type="KEGG" id="dfe:Dfer_0666"/>
<evidence type="ECO:0000313" key="2">
    <source>
        <dbReference type="Proteomes" id="UP000002011"/>
    </source>
</evidence>
<keyword evidence="2" id="KW-1185">Reference proteome</keyword>